<dbReference type="AlphaFoldDB" id="A0A0N1H6F4"/>
<dbReference type="Pfam" id="PF10178">
    <property type="entry name" value="PAC3"/>
    <property type="match status" value="1"/>
</dbReference>
<sequence length="148" mass="16058">MDEEGSVPFAAPTRQAAANIDGIKTDVMSISFADKIMITITQNGRLAQWVTVPLLSDNPTDSDPYFQTIRSEDDALLPSARFAPRTLLGAGGSEREMMGQLFASQIAHAITTKTPTESRALMLGLGLAKVDTDRDYFLQVVDLVLNVI</sequence>
<dbReference type="STRING" id="1664694.A0A0N1H6F4"/>
<evidence type="ECO:0000313" key="1">
    <source>
        <dbReference type="EMBL" id="KPI41597.1"/>
    </source>
</evidence>
<accession>A0A0N1H6F4</accession>
<keyword evidence="2" id="KW-1185">Reference proteome</keyword>
<reference evidence="1 2" key="1">
    <citation type="submission" date="2015-06" db="EMBL/GenBank/DDBJ databases">
        <title>Draft genome of the ant-associated black yeast Phialophora attae CBS 131958.</title>
        <authorList>
            <person name="Moreno L.F."/>
            <person name="Stielow B.J."/>
            <person name="de Hoog S."/>
            <person name="Vicente V.A."/>
            <person name="Weiss V.A."/>
            <person name="de Vries M."/>
            <person name="Cruz L.M."/>
            <person name="Souza E.M."/>
        </authorList>
    </citation>
    <scope>NUCLEOTIDE SEQUENCE [LARGE SCALE GENOMIC DNA]</scope>
    <source>
        <strain evidence="1 2">CBS 131958</strain>
    </source>
</reference>
<dbReference type="Gene3D" id="3.30.230.90">
    <property type="match status" value="1"/>
</dbReference>
<name>A0A0N1H6F4_9EURO</name>
<dbReference type="GO" id="GO:0043248">
    <property type="term" value="P:proteasome assembly"/>
    <property type="evidence" value="ECO:0007669"/>
    <property type="project" value="InterPro"/>
</dbReference>
<protein>
    <submittedName>
        <fullName evidence="1">Uncharacterized protein</fullName>
    </submittedName>
</protein>
<comment type="caution">
    <text evidence="1">The sequence shown here is derived from an EMBL/GenBank/DDBJ whole genome shotgun (WGS) entry which is preliminary data.</text>
</comment>
<dbReference type="InterPro" id="IPR053720">
    <property type="entry name" value="Psm_Assembly_Chaperone"/>
</dbReference>
<gene>
    <name evidence="1" type="ORF">AB675_9377</name>
</gene>
<dbReference type="PANTHER" id="PTHR31051:SF1">
    <property type="entry name" value="PROTEASOME ASSEMBLY CHAPERONE 3"/>
    <property type="match status" value="1"/>
</dbReference>
<dbReference type="InterPro" id="IPR018788">
    <property type="entry name" value="Proteasome_assmbl_chp_3"/>
</dbReference>
<dbReference type="Proteomes" id="UP000038010">
    <property type="component" value="Unassembled WGS sequence"/>
</dbReference>
<evidence type="ECO:0000313" key="2">
    <source>
        <dbReference type="Proteomes" id="UP000038010"/>
    </source>
</evidence>
<organism evidence="1 2">
    <name type="scientific">Cyphellophora attinorum</name>
    <dbReference type="NCBI Taxonomy" id="1664694"/>
    <lineage>
        <taxon>Eukaryota</taxon>
        <taxon>Fungi</taxon>
        <taxon>Dikarya</taxon>
        <taxon>Ascomycota</taxon>
        <taxon>Pezizomycotina</taxon>
        <taxon>Eurotiomycetes</taxon>
        <taxon>Chaetothyriomycetidae</taxon>
        <taxon>Chaetothyriales</taxon>
        <taxon>Cyphellophoraceae</taxon>
        <taxon>Cyphellophora</taxon>
    </lineage>
</organism>
<dbReference type="EMBL" id="LFJN01000009">
    <property type="protein sequence ID" value="KPI41597.1"/>
    <property type="molecule type" value="Genomic_DNA"/>
</dbReference>
<dbReference type="RefSeq" id="XP_018001560.1">
    <property type="nucleotide sequence ID" value="XM_018149904.1"/>
</dbReference>
<dbReference type="OrthoDB" id="5593278at2759"/>
<dbReference type="VEuPathDB" id="FungiDB:AB675_9377"/>
<proteinExistence type="predicted"/>
<dbReference type="GeneID" id="28741784"/>
<dbReference type="PANTHER" id="PTHR31051">
    <property type="entry name" value="PROTEASOME ASSEMBLY CHAPERONE 3"/>
    <property type="match status" value="1"/>
</dbReference>